<feature type="transmembrane region" description="Helical" evidence="6">
    <location>
        <begin position="66"/>
        <end position="90"/>
    </location>
</feature>
<dbReference type="PIRSF" id="PIRSF006648">
    <property type="entry name" value="DrrB"/>
    <property type="match status" value="1"/>
</dbReference>
<comment type="similarity">
    <text evidence="6">Belongs to the ABC-2 integral membrane protein family.</text>
</comment>
<feature type="transmembrane region" description="Helical" evidence="6">
    <location>
        <begin position="111"/>
        <end position="140"/>
    </location>
</feature>
<dbReference type="GO" id="GO:0046677">
    <property type="term" value="P:response to antibiotic"/>
    <property type="evidence" value="ECO:0007669"/>
    <property type="project" value="UniProtKB-KW"/>
</dbReference>
<dbReference type="InterPro" id="IPR013525">
    <property type="entry name" value="ABC2_TM"/>
</dbReference>
<comment type="subcellular location">
    <subcellularLocation>
        <location evidence="6">Cell membrane</location>
        <topology evidence="6">Multi-pass membrane protein</topology>
    </subcellularLocation>
    <subcellularLocation>
        <location evidence="1">Membrane</location>
        <topology evidence="1">Multi-pass membrane protein</topology>
    </subcellularLocation>
</comment>
<feature type="transmembrane region" description="Helical" evidence="6">
    <location>
        <begin position="38"/>
        <end position="60"/>
    </location>
</feature>
<evidence type="ECO:0000256" key="4">
    <source>
        <dbReference type="ARBA" id="ARBA00023136"/>
    </source>
</evidence>
<evidence type="ECO:0000256" key="3">
    <source>
        <dbReference type="ARBA" id="ARBA00022989"/>
    </source>
</evidence>
<keyword evidence="6" id="KW-0813">Transport</keyword>
<reference evidence="8 11" key="2">
    <citation type="submission" date="2020-07" db="EMBL/GenBank/DDBJ databases">
        <title>Sequencing the genomes of 1000 actinobacteria strains.</title>
        <authorList>
            <person name="Klenk H.-P."/>
        </authorList>
    </citation>
    <scope>NUCLEOTIDE SEQUENCE [LARGE SCALE GENOMIC DNA]</scope>
    <source>
        <strain evidence="8 11">DSM 43814</strain>
    </source>
</reference>
<feature type="transmembrane region" description="Helical" evidence="6">
    <location>
        <begin position="237"/>
        <end position="258"/>
    </location>
</feature>
<keyword evidence="11" id="KW-1185">Reference proteome</keyword>
<dbReference type="Pfam" id="PF01061">
    <property type="entry name" value="ABC2_membrane"/>
    <property type="match status" value="1"/>
</dbReference>
<evidence type="ECO:0000313" key="8">
    <source>
        <dbReference type="EMBL" id="NYF58107.1"/>
    </source>
</evidence>
<name>A0A1C4ZNY3_9ACTN</name>
<dbReference type="InterPro" id="IPR000412">
    <property type="entry name" value="ABC_2_transport"/>
</dbReference>
<evidence type="ECO:0000313" key="11">
    <source>
        <dbReference type="Proteomes" id="UP000631553"/>
    </source>
</evidence>
<evidence type="ECO:0000259" key="7">
    <source>
        <dbReference type="PROSITE" id="PS51012"/>
    </source>
</evidence>
<dbReference type="EMBL" id="LT607410">
    <property type="protein sequence ID" value="SCF34501.1"/>
    <property type="molecule type" value="Genomic_DNA"/>
</dbReference>
<keyword evidence="3 6" id="KW-1133">Transmembrane helix</keyword>
<dbReference type="PROSITE" id="PS51012">
    <property type="entry name" value="ABC_TM2"/>
    <property type="match status" value="1"/>
</dbReference>
<dbReference type="GO" id="GO:0140359">
    <property type="term" value="F:ABC-type transporter activity"/>
    <property type="evidence" value="ECO:0007669"/>
    <property type="project" value="InterPro"/>
</dbReference>
<feature type="transmembrane region" description="Helical" evidence="6">
    <location>
        <begin position="146"/>
        <end position="173"/>
    </location>
</feature>
<sequence length="263" mass="28108">MTESIVLRNRPRPTSLGTDMVTMIARCTRLTSRDLDALMMALMLPIMMMVLFVYLFGGAIQTGGDYVTYVSPGVLLLCTVWGAAQTGVGVANDMSTGIIDRFRSMDVSGAVLLGGHVTASVIKNIVSTVVVIAVALLIGFRPEASLLQWLAAGGILVTFILAMSWLSAVVGLLTKSTDAAASFAFIMMFLPYVSSAFVPIHTLPGWLQGVAKHQPSTPIIESVRGFLLDRPVGDNPWIALAWSVGILVVSVTLAAVFFQKKTD</sequence>
<keyword evidence="6" id="KW-1003">Cell membrane</keyword>
<keyword evidence="4 6" id="KW-0472">Membrane</keyword>
<dbReference type="Proteomes" id="UP000631553">
    <property type="component" value="Unassembled WGS sequence"/>
</dbReference>
<dbReference type="Proteomes" id="UP000198228">
    <property type="component" value="Chromosome I"/>
</dbReference>
<dbReference type="GO" id="GO:0043190">
    <property type="term" value="C:ATP-binding cassette (ABC) transporter complex"/>
    <property type="evidence" value="ECO:0007669"/>
    <property type="project" value="InterPro"/>
</dbReference>
<dbReference type="EMBL" id="JACCCQ010000001">
    <property type="protein sequence ID" value="NYF58107.1"/>
    <property type="molecule type" value="Genomic_DNA"/>
</dbReference>
<reference evidence="9 10" key="1">
    <citation type="submission" date="2016-06" db="EMBL/GenBank/DDBJ databases">
        <authorList>
            <person name="Kjaerup R.B."/>
            <person name="Dalgaard T.S."/>
            <person name="Juul-Madsen H.R."/>
        </authorList>
    </citation>
    <scope>NUCLEOTIDE SEQUENCE [LARGE SCALE GENOMIC DNA]</scope>
    <source>
        <strain evidence="9 10">DSM 43821</strain>
    </source>
</reference>
<dbReference type="PANTHER" id="PTHR43229">
    <property type="entry name" value="NODULATION PROTEIN J"/>
    <property type="match status" value="1"/>
</dbReference>
<accession>A0A1C4ZNY3</accession>
<evidence type="ECO:0000256" key="1">
    <source>
        <dbReference type="ARBA" id="ARBA00004141"/>
    </source>
</evidence>
<keyword evidence="5" id="KW-0046">Antibiotic resistance</keyword>
<dbReference type="RefSeq" id="WP_231925120.1">
    <property type="nucleotide sequence ID" value="NZ_JACCCQ010000001.1"/>
</dbReference>
<evidence type="ECO:0000256" key="5">
    <source>
        <dbReference type="ARBA" id="ARBA00023251"/>
    </source>
</evidence>
<dbReference type="InterPro" id="IPR051784">
    <property type="entry name" value="Nod_factor_ABC_transporter"/>
</dbReference>
<organism evidence="9 10">
    <name type="scientific">Micromonospora purpureochromogenes</name>
    <dbReference type="NCBI Taxonomy" id="47872"/>
    <lineage>
        <taxon>Bacteria</taxon>
        <taxon>Bacillati</taxon>
        <taxon>Actinomycetota</taxon>
        <taxon>Actinomycetes</taxon>
        <taxon>Micromonosporales</taxon>
        <taxon>Micromonosporaceae</taxon>
        <taxon>Micromonospora</taxon>
    </lineage>
</organism>
<feature type="transmembrane region" description="Helical" evidence="6">
    <location>
        <begin position="180"/>
        <end position="200"/>
    </location>
</feature>
<feature type="domain" description="ABC transmembrane type-2" evidence="7">
    <location>
        <begin position="36"/>
        <end position="261"/>
    </location>
</feature>
<gene>
    <name evidence="9" type="ORF">GA0074696_4656</name>
    <name evidence="8" type="ORF">HDA35_003938</name>
</gene>
<evidence type="ECO:0000313" key="9">
    <source>
        <dbReference type="EMBL" id="SCF34501.1"/>
    </source>
</evidence>
<proteinExistence type="inferred from homology"/>
<evidence type="ECO:0000256" key="2">
    <source>
        <dbReference type="ARBA" id="ARBA00022692"/>
    </source>
</evidence>
<protein>
    <recommendedName>
        <fullName evidence="6">Transport permease protein</fullName>
    </recommendedName>
</protein>
<dbReference type="PANTHER" id="PTHR43229:SF2">
    <property type="entry name" value="NODULATION PROTEIN J"/>
    <property type="match status" value="1"/>
</dbReference>
<dbReference type="InterPro" id="IPR047817">
    <property type="entry name" value="ABC2_TM_bact-type"/>
</dbReference>
<evidence type="ECO:0000256" key="6">
    <source>
        <dbReference type="RuleBase" id="RU361157"/>
    </source>
</evidence>
<dbReference type="AlphaFoldDB" id="A0A1C4ZNY3"/>
<evidence type="ECO:0000313" key="10">
    <source>
        <dbReference type="Proteomes" id="UP000198228"/>
    </source>
</evidence>
<keyword evidence="2 6" id="KW-0812">Transmembrane</keyword>